<name>A0AAD5C1P1_AMBAR</name>
<keyword evidence="2" id="KW-1185">Reference proteome</keyword>
<dbReference type="EMBL" id="JAMZMK010010214">
    <property type="protein sequence ID" value="KAI7732454.1"/>
    <property type="molecule type" value="Genomic_DNA"/>
</dbReference>
<reference evidence="1" key="1">
    <citation type="submission" date="2022-06" db="EMBL/GenBank/DDBJ databases">
        <title>Uncovering the hologenomic basis of an extraordinary plant invasion.</title>
        <authorList>
            <person name="Bieker V.C."/>
            <person name="Martin M.D."/>
            <person name="Gilbert T."/>
            <person name="Hodgins K."/>
            <person name="Battlay P."/>
            <person name="Petersen B."/>
            <person name="Wilson J."/>
        </authorList>
    </citation>
    <scope>NUCLEOTIDE SEQUENCE</scope>
    <source>
        <strain evidence="1">AA19_3_7</strain>
        <tissue evidence="1">Leaf</tissue>
    </source>
</reference>
<dbReference type="PANTHER" id="PTHR18966">
    <property type="entry name" value="IONOTROPIC GLUTAMATE RECEPTOR"/>
    <property type="match status" value="1"/>
</dbReference>
<feature type="non-terminal residue" evidence="1">
    <location>
        <position position="1"/>
    </location>
</feature>
<sequence length="179" mass="19903">MLTVQQLRPSYTDINEIKRNGESVGYQENSFVKDMLKGMGFSDGQLKNYRTLEQYNNALELGSQKGGVSAIMDELPYIQLFLAKYCTKYTTMGPTYKTAGFGFAFPKGSPLVHDVSRAILQVTEQQTLNISNQWFGAASSCDQQNGAKVNSDRLRLDSFKGLFLVAGLSSTSALLLFFY</sequence>
<protein>
    <submittedName>
        <fullName evidence="1">Uncharacterized protein</fullName>
    </submittedName>
</protein>
<dbReference type="Proteomes" id="UP001206925">
    <property type="component" value="Unassembled WGS sequence"/>
</dbReference>
<organism evidence="1 2">
    <name type="scientific">Ambrosia artemisiifolia</name>
    <name type="common">Common ragweed</name>
    <dbReference type="NCBI Taxonomy" id="4212"/>
    <lineage>
        <taxon>Eukaryota</taxon>
        <taxon>Viridiplantae</taxon>
        <taxon>Streptophyta</taxon>
        <taxon>Embryophyta</taxon>
        <taxon>Tracheophyta</taxon>
        <taxon>Spermatophyta</taxon>
        <taxon>Magnoliopsida</taxon>
        <taxon>eudicotyledons</taxon>
        <taxon>Gunneridae</taxon>
        <taxon>Pentapetalae</taxon>
        <taxon>asterids</taxon>
        <taxon>campanulids</taxon>
        <taxon>Asterales</taxon>
        <taxon>Asteraceae</taxon>
        <taxon>Asteroideae</taxon>
        <taxon>Heliantheae alliance</taxon>
        <taxon>Heliantheae</taxon>
        <taxon>Ambrosia</taxon>
    </lineage>
</organism>
<evidence type="ECO:0000313" key="1">
    <source>
        <dbReference type="EMBL" id="KAI7732454.1"/>
    </source>
</evidence>
<proteinExistence type="predicted"/>
<dbReference type="InterPro" id="IPR015683">
    <property type="entry name" value="Ionotropic_Glu_rcpt"/>
</dbReference>
<gene>
    <name evidence="1" type="ORF">M8C21_001984</name>
</gene>
<dbReference type="FunFam" id="3.40.190.10:FF:000217">
    <property type="entry name" value="Glutamate receptor"/>
    <property type="match status" value="1"/>
</dbReference>
<dbReference type="Gene3D" id="3.40.190.10">
    <property type="entry name" value="Periplasmic binding protein-like II"/>
    <property type="match status" value="2"/>
</dbReference>
<dbReference type="SUPFAM" id="SSF53850">
    <property type="entry name" value="Periplasmic binding protein-like II"/>
    <property type="match status" value="1"/>
</dbReference>
<dbReference type="AlphaFoldDB" id="A0AAD5C1P1"/>
<comment type="caution">
    <text evidence="1">The sequence shown here is derived from an EMBL/GenBank/DDBJ whole genome shotgun (WGS) entry which is preliminary data.</text>
</comment>
<evidence type="ECO:0000313" key="2">
    <source>
        <dbReference type="Proteomes" id="UP001206925"/>
    </source>
</evidence>
<accession>A0AAD5C1P1</accession>